<dbReference type="GeneID" id="93769705"/>
<dbReference type="Proteomes" id="UP000315983">
    <property type="component" value="Unassembled WGS sequence"/>
</dbReference>
<dbReference type="EMBL" id="VFOL01000001">
    <property type="protein sequence ID" value="TQL35308.1"/>
    <property type="molecule type" value="Genomic_DNA"/>
</dbReference>
<evidence type="ECO:0000313" key="3">
    <source>
        <dbReference type="EMBL" id="GIM87847.1"/>
    </source>
</evidence>
<feature type="region of interest" description="Disordered" evidence="1">
    <location>
        <begin position="124"/>
        <end position="159"/>
    </location>
</feature>
<gene>
    <name evidence="4" type="ORF">FB564_0351</name>
    <name evidence="3" type="ORF">Sar04_45830</name>
</gene>
<reference evidence="3 6" key="2">
    <citation type="submission" date="2021-03" db="EMBL/GenBank/DDBJ databases">
        <title>Whole genome shotgun sequence of Salinispora arenicola NBRC 105043.</title>
        <authorList>
            <person name="Komaki H."/>
            <person name="Tamura T."/>
        </authorList>
    </citation>
    <scope>NUCLEOTIDE SEQUENCE [LARGE SCALE GENOMIC DNA]</scope>
    <source>
        <strain evidence="3 6">NBRC 105043</strain>
    </source>
</reference>
<evidence type="ECO:0000313" key="4">
    <source>
        <dbReference type="EMBL" id="TQL35308.1"/>
    </source>
</evidence>
<keyword evidence="6" id="KW-1185">Reference proteome</keyword>
<reference evidence="4 5" key="1">
    <citation type="submission" date="2019-06" db="EMBL/GenBank/DDBJ databases">
        <title>Sequencing the genomes of 1000 actinobacteria strains.</title>
        <authorList>
            <person name="Klenk H.-P."/>
        </authorList>
    </citation>
    <scope>NUCLEOTIDE SEQUENCE [LARGE SCALE GENOMIC DNA]</scope>
    <source>
        <strain evidence="4 5">DSM 44819</strain>
    </source>
</reference>
<dbReference type="RefSeq" id="WP_016815241.1">
    <property type="nucleotide sequence ID" value="NZ_BOQM01000049.1"/>
</dbReference>
<dbReference type="AlphaFoldDB" id="A0A542XHI3"/>
<name>A0A542XHI3_SALAC</name>
<evidence type="ECO:0000256" key="2">
    <source>
        <dbReference type="SAM" id="SignalP"/>
    </source>
</evidence>
<organism evidence="4 5">
    <name type="scientific">Salinispora arenicola</name>
    <dbReference type="NCBI Taxonomy" id="168697"/>
    <lineage>
        <taxon>Bacteria</taxon>
        <taxon>Bacillati</taxon>
        <taxon>Actinomycetota</taxon>
        <taxon>Actinomycetes</taxon>
        <taxon>Micromonosporales</taxon>
        <taxon>Micromonosporaceae</taxon>
        <taxon>Salinispora</taxon>
    </lineage>
</organism>
<evidence type="ECO:0000313" key="5">
    <source>
        <dbReference type="Proteomes" id="UP000315983"/>
    </source>
</evidence>
<proteinExistence type="predicted"/>
<dbReference type="Proteomes" id="UP000677457">
    <property type="component" value="Unassembled WGS sequence"/>
</dbReference>
<keyword evidence="2" id="KW-0732">Signal</keyword>
<dbReference type="PROSITE" id="PS51257">
    <property type="entry name" value="PROKAR_LIPOPROTEIN"/>
    <property type="match status" value="1"/>
</dbReference>
<protein>
    <recommendedName>
        <fullName evidence="7">Lipoprotein</fullName>
    </recommendedName>
</protein>
<evidence type="ECO:0008006" key="7">
    <source>
        <dbReference type="Google" id="ProtNLM"/>
    </source>
</evidence>
<evidence type="ECO:0000256" key="1">
    <source>
        <dbReference type="SAM" id="MobiDB-lite"/>
    </source>
</evidence>
<feature type="chain" id="PRO_5021749212" description="Lipoprotein" evidence="2">
    <location>
        <begin position="22"/>
        <end position="314"/>
    </location>
</feature>
<comment type="caution">
    <text evidence="4">The sequence shown here is derived from an EMBL/GenBank/DDBJ whole genome shotgun (WGS) entry which is preliminary data.</text>
</comment>
<dbReference type="EMBL" id="BOQM01000049">
    <property type="protein sequence ID" value="GIM87847.1"/>
    <property type="molecule type" value="Genomic_DNA"/>
</dbReference>
<accession>A0A542XHI3</accession>
<sequence>MRRVLAILSLPLLLVAGCAPAGSEPAAAPSPTGRQAMFEQRAAQIAAAWQPGPEWRDGYVPLQEPTIPVGDPGFTPDTRTAFHAGWYREQLSIPTARPKDGTIRFVEGSLTVPLVSAAEAYRELDRGDPPACGGRPTNPATPPPAQPDGPDAGVSSSPQTACIPLTVTAVELDSVPVRTSRGEAQVPAWLFTIDELTAPVARLAVAPDAVGVPPEPAASTAPLPEEVVGAQDLRAVDGATLTVRLGIGACDTGLTPLVYERDDVVVVGGGVTRATGVCTEQLLLEPVTVRLAAPLGERTVLDVLGGAPLRLTTG</sequence>
<feature type="signal peptide" evidence="2">
    <location>
        <begin position="1"/>
        <end position="21"/>
    </location>
</feature>
<evidence type="ECO:0000313" key="6">
    <source>
        <dbReference type="Proteomes" id="UP000677457"/>
    </source>
</evidence>